<dbReference type="STRING" id="1073090.A0A1L9SBY5"/>
<dbReference type="Pfam" id="PF00884">
    <property type="entry name" value="Sulfatase"/>
    <property type="match status" value="1"/>
</dbReference>
<evidence type="ECO:0000256" key="2">
    <source>
        <dbReference type="SAM" id="SignalP"/>
    </source>
</evidence>
<feature type="domain" description="Sulfatase N-terminal" evidence="3">
    <location>
        <begin position="529"/>
        <end position="716"/>
    </location>
</feature>
<name>A0A1L9SBY5_9EURO</name>
<dbReference type="AlphaFoldDB" id="A0A1L9SBY5"/>
<sequence length="852" mass="96261">MMISRSHLLRPFLFSLLVVSSLASKTLHLFQHSHSVRQSSLILYFPTFFINETLLCIAVWFLLHTTSGSQSLVGVAITGLLAFITLFASASQIGFYFVTGSEVRWDAAKNVGNDPEGRKLILSGLKPVLAAALILLTASWLLTPGIFVVFGRWVSSLSALIPTDEPSVQLPISNRRRRRLSRWSRIWTLCVALVTVGLWIIRPAVPFNHMSGAVPFTLFMALRSQPPKYRQADTEPFPLPDLLQEQFWEPADGHFKGWAPGMGEFIYAGDSNSKPDWAPEMLPPGFHRWSSPEKDGINPDTPQDNRPAAVPLQNYYDPITDPLRITNLDQDVLEPLKTALKERDVPITHVMLVLMESARKDIFPFKSESHLHRSIIESYNTDDLGSIEEVNRKLAHMTPIAELLTGESSGFTPLDETVGELWSDPAEPGMGGINVEGILTGSSLSFKSALVNYCGVGPLPVDFMNEIQAEIYQPCIMHILELFNRLKETTSKEPSQDSGNSMQSIRERKWKSVFAQSITGLYDDQDVLNEQMGFNMSIYREDIAEPDAKYYHEDMEEINYFGFAESEILPYMRDVINEAVESNTRLFLSHFTSTTHHPWGTPEAYPNEQYFAGDSLLSNHEDMNNYLNTVRYVDTWLGDIMELLEETGIANETLVVLVGDHGQAFNEDSRISGTYENGHISNFRIPLVFRHPKLPRMQVSANATTMSILPTILDLLVQTTSLDEKDSEVALDLMNEYEGQSLIRPYKASQNGRQAWNFGIINAGGTMLSVGSAAVPYRLILPLTEDYEYIFSNLDEDPDELSSIWEWQLGPLVDRVRDRHGDEAAIWLVDAEKIGRWWVDERKRLWNYHETA</sequence>
<dbReference type="EMBL" id="KV878347">
    <property type="protein sequence ID" value="OJJ44649.1"/>
    <property type="molecule type" value="Genomic_DNA"/>
</dbReference>
<evidence type="ECO:0000259" key="3">
    <source>
        <dbReference type="Pfam" id="PF00884"/>
    </source>
</evidence>
<dbReference type="InterPro" id="IPR000917">
    <property type="entry name" value="Sulfatase_N"/>
</dbReference>
<protein>
    <recommendedName>
        <fullName evidence="3">Sulfatase N-terminal domain-containing protein</fullName>
    </recommendedName>
</protein>
<keyword evidence="2" id="KW-0732">Signal</keyword>
<accession>A0A1L9SBY5</accession>
<feature type="signal peptide" evidence="2">
    <location>
        <begin position="1"/>
        <end position="23"/>
    </location>
</feature>
<feature type="chain" id="PRO_5009887529" description="Sulfatase N-terminal domain-containing protein" evidence="2">
    <location>
        <begin position="24"/>
        <end position="852"/>
    </location>
</feature>
<keyword evidence="1" id="KW-0812">Transmembrane</keyword>
<keyword evidence="5" id="KW-1185">Reference proteome</keyword>
<dbReference type="GeneID" id="34616172"/>
<feature type="transmembrane region" description="Helical" evidence="1">
    <location>
        <begin position="183"/>
        <end position="201"/>
    </location>
</feature>
<dbReference type="Gene3D" id="3.40.720.10">
    <property type="entry name" value="Alkaline Phosphatase, subunit A"/>
    <property type="match status" value="1"/>
</dbReference>
<gene>
    <name evidence="4" type="ORF">ASPZODRAFT_70918</name>
</gene>
<evidence type="ECO:0000313" key="4">
    <source>
        <dbReference type="EMBL" id="OJJ44649.1"/>
    </source>
</evidence>
<dbReference type="InterPro" id="IPR052701">
    <property type="entry name" value="GAG_Ulvan_Degrading_Sulfatases"/>
</dbReference>
<dbReference type="InterPro" id="IPR017850">
    <property type="entry name" value="Alkaline_phosphatase_core_sf"/>
</dbReference>
<dbReference type="PANTHER" id="PTHR43751:SF3">
    <property type="entry name" value="SULFATASE N-TERMINAL DOMAIN-CONTAINING PROTEIN"/>
    <property type="match status" value="1"/>
</dbReference>
<dbReference type="Proteomes" id="UP000184188">
    <property type="component" value="Unassembled WGS sequence"/>
</dbReference>
<evidence type="ECO:0000256" key="1">
    <source>
        <dbReference type="SAM" id="Phobius"/>
    </source>
</evidence>
<dbReference type="PANTHER" id="PTHR43751">
    <property type="entry name" value="SULFATASE"/>
    <property type="match status" value="1"/>
</dbReference>
<dbReference type="VEuPathDB" id="FungiDB:ASPZODRAFT_70918"/>
<feature type="transmembrane region" description="Helical" evidence="1">
    <location>
        <begin position="128"/>
        <end position="150"/>
    </location>
</feature>
<organism evidence="4 5">
    <name type="scientific">Penicilliopsis zonata CBS 506.65</name>
    <dbReference type="NCBI Taxonomy" id="1073090"/>
    <lineage>
        <taxon>Eukaryota</taxon>
        <taxon>Fungi</taxon>
        <taxon>Dikarya</taxon>
        <taxon>Ascomycota</taxon>
        <taxon>Pezizomycotina</taxon>
        <taxon>Eurotiomycetes</taxon>
        <taxon>Eurotiomycetidae</taxon>
        <taxon>Eurotiales</taxon>
        <taxon>Aspergillaceae</taxon>
        <taxon>Penicilliopsis</taxon>
    </lineage>
</organism>
<keyword evidence="1" id="KW-1133">Transmembrane helix</keyword>
<feature type="transmembrane region" description="Helical" evidence="1">
    <location>
        <begin position="42"/>
        <end position="63"/>
    </location>
</feature>
<dbReference type="SUPFAM" id="SSF53649">
    <property type="entry name" value="Alkaline phosphatase-like"/>
    <property type="match status" value="1"/>
</dbReference>
<dbReference type="OrthoDB" id="96314at2759"/>
<dbReference type="RefSeq" id="XP_022579159.1">
    <property type="nucleotide sequence ID" value="XM_022729708.1"/>
</dbReference>
<evidence type="ECO:0000313" key="5">
    <source>
        <dbReference type="Proteomes" id="UP000184188"/>
    </source>
</evidence>
<feature type="transmembrane region" description="Helical" evidence="1">
    <location>
        <begin position="75"/>
        <end position="98"/>
    </location>
</feature>
<keyword evidence="1" id="KW-0472">Membrane</keyword>
<reference evidence="5" key="1">
    <citation type="journal article" date="2017" name="Genome Biol.">
        <title>Comparative genomics reveals high biological diversity and specific adaptations in the industrially and medically important fungal genus Aspergillus.</title>
        <authorList>
            <person name="de Vries R.P."/>
            <person name="Riley R."/>
            <person name="Wiebenga A."/>
            <person name="Aguilar-Osorio G."/>
            <person name="Amillis S."/>
            <person name="Uchima C.A."/>
            <person name="Anderluh G."/>
            <person name="Asadollahi M."/>
            <person name="Askin M."/>
            <person name="Barry K."/>
            <person name="Battaglia E."/>
            <person name="Bayram O."/>
            <person name="Benocci T."/>
            <person name="Braus-Stromeyer S.A."/>
            <person name="Caldana C."/>
            <person name="Canovas D."/>
            <person name="Cerqueira G.C."/>
            <person name="Chen F."/>
            <person name="Chen W."/>
            <person name="Choi C."/>
            <person name="Clum A."/>
            <person name="Dos Santos R.A."/>
            <person name="Damasio A.R."/>
            <person name="Diallinas G."/>
            <person name="Emri T."/>
            <person name="Fekete E."/>
            <person name="Flipphi M."/>
            <person name="Freyberg S."/>
            <person name="Gallo A."/>
            <person name="Gournas C."/>
            <person name="Habgood R."/>
            <person name="Hainaut M."/>
            <person name="Harispe M.L."/>
            <person name="Henrissat B."/>
            <person name="Hilden K.S."/>
            <person name="Hope R."/>
            <person name="Hossain A."/>
            <person name="Karabika E."/>
            <person name="Karaffa L."/>
            <person name="Karanyi Z."/>
            <person name="Krasevec N."/>
            <person name="Kuo A."/>
            <person name="Kusch H."/>
            <person name="LaButti K."/>
            <person name="Lagendijk E.L."/>
            <person name="Lapidus A."/>
            <person name="Levasseur A."/>
            <person name="Lindquist E."/>
            <person name="Lipzen A."/>
            <person name="Logrieco A.F."/>
            <person name="MacCabe A."/>
            <person name="Maekelae M.R."/>
            <person name="Malavazi I."/>
            <person name="Melin P."/>
            <person name="Meyer V."/>
            <person name="Mielnichuk N."/>
            <person name="Miskei M."/>
            <person name="Molnar A.P."/>
            <person name="Mule G."/>
            <person name="Ngan C.Y."/>
            <person name="Orejas M."/>
            <person name="Orosz E."/>
            <person name="Ouedraogo J.P."/>
            <person name="Overkamp K.M."/>
            <person name="Park H.-S."/>
            <person name="Perrone G."/>
            <person name="Piumi F."/>
            <person name="Punt P.J."/>
            <person name="Ram A.F."/>
            <person name="Ramon A."/>
            <person name="Rauscher S."/>
            <person name="Record E."/>
            <person name="Riano-Pachon D.M."/>
            <person name="Robert V."/>
            <person name="Roehrig J."/>
            <person name="Ruller R."/>
            <person name="Salamov A."/>
            <person name="Salih N.S."/>
            <person name="Samson R.A."/>
            <person name="Sandor E."/>
            <person name="Sanguinetti M."/>
            <person name="Schuetze T."/>
            <person name="Sepcic K."/>
            <person name="Shelest E."/>
            <person name="Sherlock G."/>
            <person name="Sophianopoulou V."/>
            <person name="Squina F.M."/>
            <person name="Sun H."/>
            <person name="Susca A."/>
            <person name="Todd R.B."/>
            <person name="Tsang A."/>
            <person name="Unkles S.E."/>
            <person name="van de Wiele N."/>
            <person name="van Rossen-Uffink D."/>
            <person name="Oliveira J.V."/>
            <person name="Vesth T.C."/>
            <person name="Visser J."/>
            <person name="Yu J.-H."/>
            <person name="Zhou M."/>
            <person name="Andersen M.R."/>
            <person name="Archer D.B."/>
            <person name="Baker S.E."/>
            <person name="Benoit I."/>
            <person name="Brakhage A.A."/>
            <person name="Braus G.H."/>
            <person name="Fischer R."/>
            <person name="Frisvad J.C."/>
            <person name="Goldman G.H."/>
            <person name="Houbraken J."/>
            <person name="Oakley B."/>
            <person name="Pocsi I."/>
            <person name="Scazzocchio C."/>
            <person name="Seiboth B."/>
            <person name="vanKuyk P.A."/>
            <person name="Wortman J."/>
            <person name="Dyer P.S."/>
            <person name="Grigoriev I.V."/>
        </authorList>
    </citation>
    <scope>NUCLEOTIDE SEQUENCE [LARGE SCALE GENOMIC DNA]</scope>
    <source>
        <strain evidence="5">CBS 506.65</strain>
    </source>
</reference>
<proteinExistence type="predicted"/>